<organism evidence="1 2">
    <name type="scientific">Plakobranchus ocellatus</name>
    <dbReference type="NCBI Taxonomy" id="259542"/>
    <lineage>
        <taxon>Eukaryota</taxon>
        <taxon>Metazoa</taxon>
        <taxon>Spiralia</taxon>
        <taxon>Lophotrochozoa</taxon>
        <taxon>Mollusca</taxon>
        <taxon>Gastropoda</taxon>
        <taxon>Heterobranchia</taxon>
        <taxon>Euthyneura</taxon>
        <taxon>Panpulmonata</taxon>
        <taxon>Sacoglossa</taxon>
        <taxon>Placobranchoidea</taxon>
        <taxon>Plakobranchidae</taxon>
        <taxon>Plakobranchus</taxon>
    </lineage>
</organism>
<dbReference type="EMBL" id="BLXT01000362">
    <property type="protein sequence ID" value="GFN76118.1"/>
    <property type="molecule type" value="Genomic_DNA"/>
</dbReference>
<name>A0AAV3Y2A0_9GAST</name>
<evidence type="ECO:0000313" key="2">
    <source>
        <dbReference type="Proteomes" id="UP000735302"/>
    </source>
</evidence>
<comment type="caution">
    <text evidence="1">The sequence shown here is derived from an EMBL/GenBank/DDBJ whole genome shotgun (WGS) entry which is preliminary data.</text>
</comment>
<reference evidence="1 2" key="1">
    <citation type="journal article" date="2021" name="Elife">
        <title>Chloroplast acquisition without the gene transfer in kleptoplastic sea slugs, Plakobranchus ocellatus.</title>
        <authorList>
            <person name="Maeda T."/>
            <person name="Takahashi S."/>
            <person name="Yoshida T."/>
            <person name="Shimamura S."/>
            <person name="Takaki Y."/>
            <person name="Nagai Y."/>
            <person name="Toyoda A."/>
            <person name="Suzuki Y."/>
            <person name="Arimoto A."/>
            <person name="Ishii H."/>
            <person name="Satoh N."/>
            <person name="Nishiyama T."/>
            <person name="Hasebe M."/>
            <person name="Maruyama T."/>
            <person name="Minagawa J."/>
            <person name="Obokata J."/>
            <person name="Shigenobu S."/>
        </authorList>
    </citation>
    <scope>NUCLEOTIDE SEQUENCE [LARGE SCALE GENOMIC DNA]</scope>
</reference>
<sequence>MDLFGSIKKLAPPNMTMHTVAIKKATPCPLLGTQPTHPGQLPPDLNHRGQKLDLGRQIAAGAGGSVLALKRVRNNHHGFEARSDDDFLSLYPTSSTLSGSEIVSKWNELANISSKRTAL</sequence>
<protein>
    <submittedName>
        <fullName evidence="1">Uncharacterized protein</fullName>
    </submittedName>
</protein>
<gene>
    <name evidence="1" type="ORF">PoB_000262400</name>
</gene>
<proteinExistence type="predicted"/>
<accession>A0AAV3Y2A0</accession>
<dbReference type="AlphaFoldDB" id="A0AAV3Y2A0"/>
<keyword evidence="2" id="KW-1185">Reference proteome</keyword>
<dbReference type="Proteomes" id="UP000735302">
    <property type="component" value="Unassembled WGS sequence"/>
</dbReference>
<evidence type="ECO:0000313" key="1">
    <source>
        <dbReference type="EMBL" id="GFN76118.1"/>
    </source>
</evidence>